<evidence type="ECO:0000259" key="2">
    <source>
        <dbReference type="PROSITE" id="PS51192"/>
    </source>
</evidence>
<dbReference type="PANTHER" id="PTHR45629">
    <property type="entry name" value="SNF2/RAD54 FAMILY MEMBER"/>
    <property type="match status" value="1"/>
</dbReference>
<dbReference type="Pfam" id="PF00271">
    <property type="entry name" value="Helicase_C"/>
    <property type="match status" value="1"/>
</dbReference>
<evidence type="ECO:0000256" key="1">
    <source>
        <dbReference type="ARBA" id="ARBA00022801"/>
    </source>
</evidence>
<dbReference type="Proteomes" id="UP000553343">
    <property type="component" value="Unassembled WGS sequence"/>
</dbReference>
<dbReference type="GO" id="GO:0005524">
    <property type="term" value="F:ATP binding"/>
    <property type="evidence" value="ECO:0007669"/>
    <property type="project" value="InterPro"/>
</dbReference>
<keyword evidence="5" id="KW-1185">Reference proteome</keyword>
<dbReference type="CDD" id="cd18793">
    <property type="entry name" value="SF2_C_SNF"/>
    <property type="match status" value="1"/>
</dbReference>
<dbReference type="SMART" id="SM00487">
    <property type="entry name" value="DEXDc"/>
    <property type="match status" value="1"/>
</dbReference>
<keyword evidence="4" id="KW-0540">Nuclease</keyword>
<keyword evidence="1" id="KW-0378">Hydrolase</keyword>
<dbReference type="InterPro" id="IPR011335">
    <property type="entry name" value="Restrct_endonuc-II-like"/>
</dbReference>
<dbReference type="PANTHER" id="PTHR45629:SF7">
    <property type="entry name" value="DNA EXCISION REPAIR PROTEIN ERCC-6-RELATED"/>
    <property type="match status" value="1"/>
</dbReference>
<keyword evidence="4" id="KW-0255">Endonuclease</keyword>
<dbReference type="PROSITE" id="PS51194">
    <property type="entry name" value="HELICASE_CTER"/>
    <property type="match status" value="1"/>
</dbReference>
<feature type="domain" description="Helicase C-terminal" evidence="3">
    <location>
        <begin position="850"/>
        <end position="1014"/>
    </location>
</feature>
<dbReference type="AlphaFoldDB" id="A0A850TGR4"/>
<dbReference type="InterPro" id="IPR049730">
    <property type="entry name" value="SNF2/RAD54-like_C"/>
</dbReference>
<dbReference type="InterPro" id="IPR038718">
    <property type="entry name" value="SNF2-like_sf"/>
</dbReference>
<dbReference type="GO" id="GO:0016787">
    <property type="term" value="F:hydrolase activity"/>
    <property type="evidence" value="ECO:0007669"/>
    <property type="project" value="UniProtKB-KW"/>
</dbReference>
<comment type="caution">
    <text evidence="4">The sequence shown here is derived from an EMBL/GenBank/DDBJ whole genome shotgun (WGS) entry which is preliminary data.</text>
</comment>
<dbReference type="InterPro" id="IPR050496">
    <property type="entry name" value="SNF2_RAD54_helicase_repair"/>
</dbReference>
<evidence type="ECO:0000259" key="3">
    <source>
        <dbReference type="PROSITE" id="PS51194"/>
    </source>
</evidence>
<dbReference type="PROSITE" id="PS51192">
    <property type="entry name" value="HELICASE_ATP_BIND_1"/>
    <property type="match status" value="1"/>
</dbReference>
<reference evidence="4 5" key="1">
    <citation type="submission" date="2020-06" db="EMBL/GenBank/DDBJ databases">
        <title>High-quality draft genome of sulfate reducer Desulfobacter latus type strain AcrS2 isolated from marine sediment.</title>
        <authorList>
            <person name="Hoppe M."/>
            <person name="Larsen C.K."/>
            <person name="Marshall I.P.G."/>
            <person name="Schramm A."/>
            <person name="Marietou A.G."/>
        </authorList>
    </citation>
    <scope>NUCLEOTIDE SEQUENCE [LARGE SCALE GENOMIC DNA]</scope>
    <source>
        <strain evidence="4 5">AcRS2</strain>
    </source>
</reference>
<dbReference type="InterPro" id="IPR027417">
    <property type="entry name" value="P-loop_NTPase"/>
</dbReference>
<dbReference type="GO" id="GO:0003677">
    <property type="term" value="F:DNA binding"/>
    <property type="evidence" value="ECO:0007669"/>
    <property type="project" value="InterPro"/>
</dbReference>
<evidence type="ECO:0000313" key="5">
    <source>
        <dbReference type="Proteomes" id="UP000553343"/>
    </source>
</evidence>
<dbReference type="Gene3D" id="3.40.50.10810">
    <property type="entry name" value="Tandem AAA-ATPase domain"/>
    <property type="match status" value="1"/>
</dbReference>
<protein>
    <submittedName>
        <fullName evidence="4">Restriction endonuclease</fullName>
    </submittedName>
</protein>
<name>A0A850TGR4_9BACT</name>
<dbReference type="Pfam" id="PF04471">
    <property type="entry name" value="Mrr_cat"/>
    <property type="match status" value="1"/>
</dbReference>
<dbReference type="InterPro" id="IPR001650">
    <property type="entry name" value="Helicase_C-like"/>
</dbReference>
<dbReference type="RefSeq" id="WP_178368188.1">
    <property type="nucleotide sequence ID" value="NZ_JACADJ010000104.1"/>
</dbReference>
<dbReference type="Gene3D" id="3.40.50.300">
    <property type="entry name" value="P-loop containing nucleotide triphosphate hydrolases"/>
    <property type="match status" value="1"/>
</dbReference>
<dbReference type="Pfam" id="PF00176">
    <property type="entry name" value="SNF2-rel_dom"/>
    <property type="match status" value="1"/>
</dbReference>
<dbReference type="Gene3D" id="3.40.1350.10">
    <property type="match status" value="1"/>
</dbReference>
<dbReference type="InterPro" id="IPR007560">
    <property type="entry name" value="Restrct_endonuc_IV_Mrr"/>
</dbReference>
<dbReference type="InterPro" id="IPR014001">
    <property type="entry name" value="Helicase_ATP-bd"/>
</dbReference>
<sequence length="1173" mass="132339">MALQDLLKKYFTKTDSDVVFKVLPDSSGLNFILPKDEFAACKELKSNEWTQHQYMVLSMLQEEGIATEFPNGFSISSEDAVRLPEIREIFDLPPAFPGKFSIRVENRTTQSSFKVTLYLEYPNGQNTIYYELEGPYLKVGEFETYLPTPEQWAVIKSIQAHQKLPPLEKTEYNNLLLVHQLQQAKQAGASIDLSFFNKLKIINPESVSVSMRLTPNEDGVLNPSFGTEATFEKIETRLGQLTGNETVQSFKVGNEIILLDENKLAAAREIIQNRKISKSQVKDFVKTPSAFLDAALVDLDTGFSLRVKGATTFQHSYFGETDESGLNWFSNGTAGSVSCIEAGDLEKIIQDTETLEMFSKTFEDAQKHNAQEMMFLGKPIDITDVQAINEKVTAIREKIQKGEMPEVEMPVVESDDDVEQLWELDKDKSASVVVDIYKNYEILSYGSGYVAEAMGEVLYKDNLHLEDLKRQPFKHQEEGIRWLLGLSLNGLKQKQKVCGGLMADDMGLGKTYMALVGVYEFYKHLEQQNQEKKPVLVVAPLSLLENWKEEIDLTFKESPFKDVVILQSNADLKRFKIKGAGVETRQNKAAIESEDVPGNAIQYALKIGKQFAMDRLDQHQRLVLTTYQTLRDYQFSLCRIDWSFVIFDEAQNIKNPNALQTRAAKGLKSQFTLIVTGTPVENHLGDFWCLFDTAKPGLLGSYQDFRHRYIQPITKATSDKVAEVRAGVGRALREDVGALMIRRLKEDQLEGLPKKHIFVGMPSEELQNWEYSELLSSTMIGRQLAVYNGAVNGVIAAQENEYEKNPVLRGLHKLRDISLHPDLVDGGCLSLPDNEREALAYTQTAAKLETVFSLLHEIKKRQEKVILFVINKRLQRFLKLACHKILGEQVEIINGETLAVSKSPGQQTRKSIIDAFQNKIGFAVIIMSPLAAGVGLTVTGANNVIHVERHWNPAKEAQATDRVYRIGQEKDVNIYVPILHHPEMPSFDVNLHRLLSKKTNLKDAVVTPEDADLQNAGIFNTPGSEDRTIEEKYLKNMPWEHFEALVAELFARHYDAETYLTPQSNDRGCDVVVLSPKANMLIQCKHTTKHILSGEGPIRELLAAPSYYKEQIGKSFSRSIVITNAKSFSKPTRNAAQREGIELMGHTELSRMLAPSKITYSDIFKRLDKKRAG</sequence>
<accession>A0A850TGR4</accession>
<gene>
    <name evidence="4" type="ORF">HXW94_17415</name>
</gene>
<dbReference type="InterPro" id="IPR000330">
    <property type="entry name" value="SNF2_N"/>
</dbReference>
<organism evidence="4 5">
    <name type="scientific">Desulfobacter latus</name>
    <dbReference type="NCBI Taxonomy" id="2292"/>
    <lineage>
        <taxon>Bacteria</taxon>
        <taxon>Pseudomonadati</taxon>
        <taxon>Thermodesulfobacteriota</taxon>
        <taxon>Desulfobacteria</taxon>
        <taxon>Desulfobacterales</taxon>
        <taxon>Desulfobacteraceae</taxon>
        <taxon>Desulfobacter</taxon>
    </lineage>
</organism>
<dbReference type="SMART" id="SM00490">
    <property type="entry name" value="HELICc"/>
    <property type="match status" value="1"/>
</dbReference>
<dbReference type="InterPro" id="IPR011856">
    <property type="entry name" value="tRNA_endonuc-like_dom_sf"/>
</dbReference>
<dbReference type="GO" id="GO:0009307">
    <property type="term" value="P:DNA restriction-modification system"/>
    <property type="evidence" value="ECO:0007669"/>
    <property type="project" value="InterPro"/>
</dbReference>
<dbReference type="GO" id="GO:0004519">
    <property type="term" value="F:endonuclease activity"/>
    <property type="evidence" value="ECO:0007669"/>
    <property type="project" value="UniProtKB-KW"/>
</dbReference>
<proteinExistence type="predicted"/>
<feature type="domain" description="Helicase ATP-binding" evidence="2">
    <location>
        <begin position="491"/>
        <end position="697"/>
    </location>
</feature>
<dbReference type="EMBL" id="JACADJ010000104">
    <property type="protein sequence ID" value="NWH06736.1"/>
    <property type="molecule type" value="Genomic_DNA"/>
</dbReference>
<evidence type="ECO:0000313" key="4">
    <source>
        <dbReference type="EMBL" id="NWH06736.1"/>
    </source>
</evidence>
<dbReference type="SUPFAM" id="SSF52540">
    <property type="entry name" value="P-loop containing nucleoside triphosphate hydrolases"/>
    <property type="match status" value="2"/>
</dbReference>
<dbReference type="SUPFAM" id="SSF52980">
    <property type="entry name" value="Restriction endonuclease-like"/>
    <property type="match status" value="1"/>
</dbReference>